<dbReference type="KEGG" id="cbei:LF65_00044"/>
<protein>
    <recommendedName>
        <fullName evidence="2">Zinc-ribbon domain-containing protein</fullName>
    </recommendedName>
</protein>
<reference evidence="4" key="1">
    <citation type="submission" date="2014-12" db="EMBL/GenBank/DDBJ databases">
        <title>Genome sequence of Clostridium beijerinckii strain 59B.</title>
        <authorList>
            <person name="Little G.T."/>
            <person name="Minton N.P."/>
        </authorList>
    </citation>
    <scope>NUCLEOTIDE SEQUENCE [LARGE SCALE GENOMIC DNA]</scope>
    <source>
        <strain evidence="4">59B</strain>
    </source>
</reference>
<proteinExistence type="predicted"/>
<dbReference type="Proteomes" id="UP000031866">
    <property type="component" value="Chromosome"/>
</dbReference>
<sequence length="100" mass="10806">MFCKNCGQQIDDNAAVCIHCGVATGNNLSSKNALDNPSHLAGIASCCFPVVGIILYFLWKDEKPQSASLVCKWMIGGIIVWIIFYVLAFVLGMLGSLSSY</sequence>
<dbReference type="RefSeq" id="WP_023975940.1">
    <property type="nucleotide sequence ID" value="NZ_CP010086.2"/>
</dbReference>
<accession>A0A0B5Q3K1</accession>
<evidence type="ECO:0000313" key="3">
    <source>
        <dbReference type="EMBL" id="AJG96739.1"/>
    </source>
</evidence>
<keyword evidence="1" id="KW-1133">Transmembrane helix</keyword>
<dbReference type="EMBL" id="CP010086">
    <property type="protein sequence ID" value="AJG96739.1"/>
    <property type="molecule type" value="Genomic_DNA"/>
</dbReference>
<feature type="transmembrane region" description="Helical" evidence="1">
    <location>
        <begin position="40"/>
        <end position="59"/>
    </location>
</feature>
<feature type="domain" description="Zinc-ribbon" evidence="2">
    <location>
        <begin position="2"/>
        <end position="21"/>
    </location>
</feature>
<gene>
    <name evidence="3" type="ORF">LF65_00044</name>
</gene>
<feature type="transmembrane region" description="Helical" evidence="1">
    <location>
        <begin position="71"/>
        <end position="94"/>
    </location>
</feature>
<organism evidence="3 4">
    <name type="scientific">Clostridium beijerinckii</name>
    <name type="common">Clostridium MP</name>
    <dbReference type="NCBI Taxonomy" id="1520"/>
    <lineage>
        <taxon>Bacteria</taxon>
        <taxon>Bacillati</taxon>
        <taxon>Bacillota</taxon>
        <taxon>Clostridia</taxon>
        <taxon>Eubacteriales</taxon>
        <taxon>Clostridiaceae</taxon>
        <taxon>Clostridium</taxon>
    </lineage>
</organism>
<name>A0A0B5Q3K1_CLOBE</name>
<evidence type="ECO:0000313" key="4">
    <source>
        <dbReference type="Proteomes" id="UP000031866"/>
    </source>
</evidence>
<keyword evidence="1" id="KW-0812">Transmembrane</keyword>
<dbReference type="Pfam" id="PF13240">
    <property type="entry name" value="Zn_Ribbon_1"/>
    <property type="match status" value="1"/>
</dbReference>
<dbReference type="InterPro" id="IPR026870">
    <property type="entry name" value="Zinc_ribbon_dom"/>
</dbReference>
<dbReference type="AlphaFoldDB" id="A0A0B5Q3K1"/>
<dbReference type="OrthoDB" id="90521at2"/>
<evidence type="ECO:0000259" key="2">
    <source>
        <dbReference type="Pfam" id="PF13240"/>
    </source>
</evidence>
<evidence type="ECO:0000256" key="1">
    <source>
        <dbReference type="SAM" id="Phobius"/>
    </source>
</evidence>
<keyword evidence="1" id="KW-0472">Membrane</keyword>